<name>A0A2U2BV52_9PROT</name>
<dbReference type="Gene3D" id="3.40.50.11190">
    <property type="match status" value="1"/>
</dbReference>
<dbReference type="PANTHER" id="PTHR21015:SF22">
    <property type="entry name" value="GLYCOSYLTRANSFERASE"/>
    <property type="match status" value="1"/>
</dbReference>
<organism evidence="4 5">
    <name type="scientific">Marinicauda salina</name>
    <dbReference type="NCBI Taxonomy" id="2135793"/>
    <lineage>
        <taxon>Bacteria</taxon>
        <taxon>Pseudomonadati</taxon>
        <taxon>Pseudomonadota</taxon>
        <taxon>Alphaproteobacteria</taxon>
        <taxon>Maricaulales</taxon>
        <taxon>Maricaulaceae</taxon>
        <taxon>Marinicauda</taxon>
    </lineage>
</organism>
<gene>
    <name evidence="4" type="primary">pseG</name>
    <name evidence="4" type="ORF">DDZ18_07815</name>
</gene>
<dbReference type="GO" id="GO:0016758">
    <property type="term" value="F:hexosyltransferase activity"/>
    <property type="evidence" value="ECO:0007669"/>
    <property type="project" value="InterPro"/>
</dbReference>
<comment type="caution">
    <text evidence="4">The sequence shown here is derived from an EMBL/GenBank/DDBJ whole genome shotgun (WGS) entry which is preliminary data.</text>
</comment>
<feature type="binding site" evidence="2">
    <location>
        <position position="297"/>
    </location>
    <ligand>
        <name>substrate</name>
    </ligand>
</feature>
<dbReference type="Pfam" id="PF04101">
    <property type="entry name" value="Glyco_tran_28_C"/>
    <property type="match status" value="1"/>
</dbReference>
<dbReference type="SUPFAM" id="SSF53756">
    <property type="entry name" value="UDP-Glycosyltransferase/glycogen phosphorylase"/>
    <property type="match status" value="1"/>
</dbReference>
<evidence type="ECO:0000313" key="4">
    <source>
        <dbReference type="EMBL" id="PWE17859.1"/>
    </source>
</evidence>
<dbReference type="PANTHER" id="PTHR21015">
    <property type="entry name" value="UDP-N-ACETYLGLUCOSAMINE--N-ACETYLMURAMYL-(PENTAPEPTIDE) PYROPHOSPHORYL-UNDECAPRENOL N-ACETYLGLUCOSAMINE TRANSFERASE 1"/>
    <property type="match status" value="1"/>
</dbReference>
<dbReference type="Gene3D" id="3.40.50.2000">
    <property type="entry name" value="Glycogen Phosphorylase B"/>
    <property type="match status" value="1"/>
</dbReference>
<keyword evidence="4" id="KW-0378">Hydrolase</keyword>
<evidence type="ECO:0000256" key="2">
    <source>
        <dbReference type="PIRSR" id="PIRSR620023-2"/>
    </source>
</evidence>
<accession>A0A2U2BV52</accession>
<proteinExistence type="predicted"/>
<dbReference type="EMBL" id="QEXV01000003">
    <property type="protein sequence ID" value="PWE17859.1"/>
    <property type="molecule type" value="Genomic_DNA"/>
</dbReference>
<protein>
    <submittedName>
        <fullName evidence="4">UDP-2,4-diacetamido-2,4, 6-trideoxy-beta-L-altropyranose hydrolase</fullName>
    </submittedName>
</protein>
<keyword evidence="5" id="KW-1185">Reference proteome</keyword>
<evidence type="ECO:0000259" key="3">
    <source>
        <dbReference type="Pfam" id="PF04101"/>
    </source>
</evidence>
<reference evidence="5" key="1">
    <citation type="submission" date="2018-05" db="EMBL/GenBank/DDBJ databases">
        <authorList>
            <person name="Liu B.-T."/>
        </authorList>
    </citation>
    <scope>NUCLEOTIDE SEQUENCE [LARGE SCALE GENOMIC DNA]</scope>
    <source>
        <strain evidence="5">WD6-1</strain>
    </source>
</reference>
<dbReference type="AlphaFoldDB" id="A0A2U2BV52"/>
<evidence type="ECO:0000256" key="1">
    <source>
        <dbReference type="PIRSR" id="PIRSR620023-1"/>
    </source>
</evidence>
<dbReference type="GO" id="GO:0016787">
    <property type="term" value="F:hydrolase activity"/>
    <property type="evidence" value="ECO:0007669"/>
    <property type="project" value="UniProtKB-KW"/>
</dbReference>
<dbReference type="NCBIfam" id="TIGR03590">
    <property type="entry name" value="PseG"/>
    <property type="match status" value="1"/>
</dbReference>
<evidence type="ECO:0000313" key="5">
    <source>
        <dbReference type="Proteomes" id="UP000245168"/>
    </source>
</evidence>
<feature type="active site" description="Proton acceptor" evidence="1">
    <location>
        <position position="63"/>
    </location>
</feature>
<sequence>MGRGRRGARAGRLRLLLRRQSGAPRRARPARPAARDVRVVTARGRAPRVLFRCDARPDLGGGHVMRCLALADALERKGARIGFSVNEGATRVAPALRRAGHAIAVAPETRLAPAPWDGPSDLIVVDCYDIDAGIEQDFRRMTRRIAVIDDLADRAHDCDLLLDQNYGKDAARYAGLVPDHAALLLGPDYALLRPEFAARRDESLARRRRPSLERVLVSLGLTDVGGVTARIVDALLGADPEIAVDAVIAAGAASRETLEERSRAEPRLSLHLDAADMAELMTRADLAVGAGGGTALERCALGLPSLVTVLADNQADLAASLDAAGAAIGVGRDDGDLGERIAKCLVDLRETPTMLRVMSDAAARICDGRGAERVAGRMLGLFEPAGADG</sequence>
<feature type="binding site" evidence="2">
    <location>
        <position position="193"/>
    </location>
    <ligand>
        <name>substrate</name>
    </ligand>
</feature>
<feature type="domain" description="Glycosyl transferase family 28 C-terminal" evidence="3">
    <location>
        <begin position="275"/>
        <end position="362"/>
    </location>
</feature>
<dbReference type="InterPro" id="IPR007235">
    <property type="entry name" value="Glyco_trans_28_C"/>
</dbReference>
<dbReference type="InterPro" id="IPR020023">
    <property type="entry name" value="PseG"/>
</dbReference>
<dbReference type="Proteomes" id="UP000245168">
    <property type="component" value="Unassembled WGS sequence"/>
</dbReference>